<dbReference type="InterPro" id="IPR006626">
    <property type="entry name" value="PbH1"/>
</dbReference>
<dbReference type="InterPro" id="IPR003961">
    <property type="entry name" value="FN3_dom"/>
</dbReference>
<dbReference type="InterPro" id="IPR011050">
    <property type="entry name" value="Pectin_lyase_fold/virulence"/>
</dbReference>
<dbReference type="Pfam" id="PF13585">
    <property type="entry name" value="CHU_C"/>
    <property type="match status" value="1"/>
</dbReference>
<accession>A0A1V9FTZ9</accession>
<dbReference type="Proteomes" id="UP000192796">
    <property type="component" value="Unassembled WGS sequence"/>
</dbReference>
<reference evidence="5 6" key="1">
    <citation type="submission" date="2016-03" db="EMBL/GenBank/DDBJ databases">
        <title>Niastella vici sp. nov., isolated from farmland soil.</title>
        <authorList>
            <person name="Chen L."/>
            <person name="Wang D."/>
            <person name="Yang S."/>
            <person name="Wang G."/>
        </authorList>
    </citation>
    <scope>NUCLEOTIDE SEQUENCE [LARGE SCALE GENOMIC DNA]</scope>
    <source>
        <strain evidence="5 6">DJ57</strain>
    </source>
</reference>
<dbReference type="InterPro" id="IPR035234">
    <property type="entry name" value="IgGFc-bd_N"/>
</dbReference>
<feature type="domain" description="Fibronectin type-III" evidence="4">
    <location>
        <begin position="3913"/>
        <end position="3999"/>
    </location>
</feature>
<dbReference type="SMART" id="SM00710">
    <property type="entry name" value="PbH1"/>
    <property type="match status" value="26"/>
</dbReference>
<dbReference type="InterPro" id="IPR026341">
    <property type="entry name" value="T9SS_type_B"/>
</dbReference>
<feature type="domain" description="MAM" evidence="2">
    <location>
        <begin position="887"/>
        <end position="1052"/>
    </location>
</feature>
<dbReference type="Pfam" id="PF17517">
    <property type="entry name" value="IgGFc_binding"/>
    <property type="match status" value="1"/>
</dbReference>
<dbReference type="InterPro" id="IPR036116">
    <property type="entry name" value="FN3_sf"/>
</dbReference>
<protein>
    <recommendedName>
        <fullName evidence="7">MAM domain-containing protein</fullName>
    </recommendedName>
</protein>
<evidence type="ECO:0000256" key="1">
    <source>
        <dbReference type="SAM" id="SignalP"/>
    </source>
</evidence>
<dbReference type="InterPro" id="IPR039448">
    <property type="entry name" value="Beta_helix"/>
</dbReference>
<dbReference type="NCBIfam" id="TIGR04131">
    <property type="entry name" value="Bac_Flav_CTERM"/>
    <property type="match status" value="1"/>
</dbReference>
<organism evidence="5 6">
    <name type="scientific">Niastella vici</name>
    <dbReference type="NCBI Taxonomy" id="1703345"/>
    <lineage>
        <taxon>Bacteria</taxon>
        <taxon>Pseudomonadati</taxon>
        <taxon>Bacteroidota</taxon>
        <taxon>Chitinophagia</taxon>
        <taxon>Chitinophagales</taxon>
        <taxon>Chitinophagaceae</taxon>
        <taxon>Niastella</taxon>
    </lineage>
</organism>
<dbReference type="InterPro" id="IPR022409">
    <property type="entry name" value="PKD/Chitinase_dom"/>
</dbReference>
<dbReference type="InterPro" id="IPR000601">
    <property type="entry name" value="PKD_dom"/>
</dbReference>
<feature type="chain" id="PRO_5012573956" description="MAM domain-containing protein" evidence="1">
    <location>
        <begin position="25"/>
        <end position="4088"/>
    </location>
</feature>
<dbReference type="SMART" id="SM00089">
    <property type="entry name" value="PKD"/>
    <property type="match status" value="1"/>
</dbReference>
<dbReference type="SUPFAM" id="SSF51126">
    <property type="entry name" value="Pectin lyase-like"/>
    <property type="match status" value="4"/>
</dbReference>
<dbReference type="GO" id="GO:0005975">
    <property type="term" value="P:carbohydrate metabolic process"/>
    <property type="evidence" value="ECO:0007669"/>
    <property type="project" value="UniProtKB-ARBA"/>
</dbReference>
<dbReference type="Pfam" id="PF18911">
    <property type="entry name" value="PKD_4"/>
    <property type="match status" value="1"/>
</dbReference>
<dbReference type="InterPro" id="IPR013320">
    <property type="entry name" value="ConA-like_dom_sf"/>
</dbReference>
<dbReference type="PROSITE" id="PS50853">
    <property type="entry name" value="FN3"/>
    <property type="match status" value="1"/>
</dbReference>
<dbReference type="Pfam" id="PF19081">
    <property type="entry name" value="Ig_7"/>
    <property type="match status" value="1"/>
</dbReference>
<dbReference type="SUPFAM" id="SSF49899">
    <property type="entry name" value="Concanavalin A-like lectins/glucanases"/>
    <property type="match status" value="1"/>
</dbReference>
<evidence type="ECO:0000259" key="3">
    <source>
        <dbReference type="PROSITE" id="PS50093"/>
    </source>
</evidence>
<dbReference type="InterPro" id="IPR035986">
    <property type="entry name" value="PKD_dom_sf"/>
</dbReference>
<dbReference type="RefSeq" id="WP_081150313.1">
    <property type="nucleotide sequence ID" value="NZ_LVYD01000055.1"/>
</dbReference>
<feature type="domain" description="MAM" evidence="2">
    <location>
        <begin position="1161"/>
        <end position="1324"/>
    </location>
</feature>
<dbReference type="SUPFAM" id="SSF49265">
    <property type="entry name" value="Fibronectin type III"/>
    <property type="match status" value="1"/>
</dbReference>
<dbReference type="InterPro" id="IPR013783">
    <property type="entry name" value="Ig-like_fold"/>
</dbReference>
<dbReference type="EMBL" id="LVYD01000055">
    <property type="protein sequence ID" value="OQP61849.1"/>
    <property type="molecule type" value="Genomic_DNA"/>
</dbReference>
<evidence type="ECO:0000313" key="6">
    <source>
        <dbReference type="Proteomes" id="UP000192796"/>
    </source>
</evidence>
<dbReference type="InterPro" id="IPR000998">
    <property type="entry name" value="MAM_dom"/>
</dbReference>
<dbReference type="SUPFAM" id="SSF49299">
    <property type="entry name" value="PKD domain"/>
    <property type="match status" value="1"/>
</dbReference>
<dbReference type="Pfam" id="PF13229">
    <property type="entry name" value="Beta_helix"/>
    <property type="match status" value="1"/>
</dbReference>
<dbReference type="Gene3D" id="2.60.40.10">
    <property type="entry name" value="Immunoglobulins"/>
    <property type="match status" value="2"/>
</dbReference>
<evidence type="ECO:0000259" key="2">
    <source>
        <dbReference type="PROSITE" id="PS50060"/>
    </source>
</evidence>
<name>A0A1V9FTZ9_9BACT</name>
<comment type="caution">
    <text evidence="5">The sequence shown here is derived from an EMBL/GenBank/DDBJ whole genome shotgun (WGS) entry which is preliminary data.</text>
</comment>
<dbReference type="InterPro" id="IPR012334">
    <property type="entry name" value="Pectin_lyas_fold"/>
</dbReference>
<keyword evidence="6" id="KW-1185">Reference proteome</keyword>
<dbReference type="GO" id="GO:0004553">
    <property type="term" value="F:hydrolase activity, hydrolyzing O-glycosyl compounds"/>
    <property type="evidence" value="ECO:0007669"/>
    <property type="project" value="UniProtKB-ARBA"/>
</dbReference>
<feature type="domain" description="PKD" evidence="3">
    <location>
        <begin position="3746"/>
        <end position="3827"/>
    </location>
</feature>
<dbReference type="Gene3D" id="2.160.20.10">
    <property type="entry name" value="Single-stranded right-handed beta-helix, Pectin lyase-like"/>
    <property type="match status" value="4"/>
</dbReference>
<sequence length="4088" mass="434213">MRNGYPFRFIKHIGCLLLMLFTMAQLKAQTDIIIGTGTTGNASSSYPCPIQDYWEGDRAQYLYLASELQAAGMAPGTISSIKFNVLSLNGAGLTEKLVFKIGGTTVATLSTNSWDDFTSTPVETSPVDYQAVTGSNEFTFPTPFFWNGTDNILIEVCNGDPASSTGTFWTANPTISWTTGLSFNGSHTFVNDDLGNVCGITTTTNTGSQTTRPDIIFSWTPANACTGKPKAGTAATTLTNVCLGQNFTLSLSGQTIASGINYKWQSSTNNTTWTDITGATTSNYTTGQNITTWYRAIVTCTNGGLKDTSTSVQVISPPLVAGTYTINSAQPTGGTNFQSFNDAINYIKCGISGPVIFNVVANSGPYSEQVTIPFVGGSSAINTITFNGNGTTLAYNTSDANNRTAIILNGAKHLIFDSLNVDVSAGSYGWGIVLMNRADSNIIRRCTITTNTSSTSGNYAGILINGSANGFTTGNNGNGNLISGNTINGGYYGIYLYGSTAPYNTGNVIEKNNIRDVYSYFIYAYGNTSFIVRGNDLSRPSRSTVTTTYGIFVTTTTGTLIEKNRIHNLFDGATGNSSSAYCIYLTASGNSAADPNRVENNLIYNINNGAGYIYGIYSPGYSNWNIYHNSIVLDDAAATAGATYGCYVFGSNIYLKNNLIYITRNGTDAKYCLYYSTTGVTASANNDLYMNAPAGTNNIGYYNVAWSTMAGWQGTGFDVSSVSVDPQFVNAGAGNYRPTNVFMDNMGAALGVTSDILGAARSSSTPDIGAIEFTSAACTTPPVPGTVTSTSNPVCAGITFSLSLSGGTAGSGQTYQWQSSPDNVTYTNITGAVSAVYATSQTASTWYRVAVTCGASTVLSAPLQVNTSPVSYATLPFTESFEGPWINGCDTRDIPNNFWRSQPVTGNNSWRRYDDGAAAAWVTPAGGAYTPPASHGSYSARFHSYYASAGSKGWLDFYVNCNTSVATKRLRFDYINTSGSDSLEVLLSTDGGVTFTYLTGYTLNGTWDRKVVNFTSSSATTVIRFRATGDGGFDSDLGIDNLMLFNLENCSGTPVPGTTVSSNTMVCPGSPFSLSVNGLPLQNGLTYQWQSSPDNIVYTNISNATGETLTTSQTTATWYRILITCANGNQSATSVPVLVPMRAPSYAPLPYTESFENTWVNGCDVHDVPNNFWNNNPATGDESWRRNDDGVSAAWTSNTGAYTPAAAQGTYSARFHSYDASNGAQGKFDLYINASTGAPNKRLTFSYINTNGNDIVTILLSTNGGASFTRVDSIGTRGSWSQKTLYFNATSATTVIRFQATSDYGVTDIGLDDILVAEWPDCSGTPNSGTAASSTSTVCVEPFTLTSSGISTGNGITYQWQQSADSTVWTNITGATSLSYTTSQVGTHWYRLVTTCTVSGTSANSTTVKVISPVPVHGTFTINNTQSTGGTNFANFNDAYQYIKCGIDGPVLFNVATGTGTYNEQLIMTAVPGASAVNTVTFKGVGSGVLNFAATNTNERAVIKLKATKYIIIDSLIINANLGTYGYGVQLMPNTDSNVVRNCTINVSTTSTAQNFAGIVVNATDAGPVATGTVLSDYNTFSGNTITGGYYGITLAATFSNGANGNNRISNNIIKDFYSTGIYVAGSYATVIEKNSISRPARTSVTDFYGIYFTTEKNAGCLVSKNRITNPFGGAPASTAAFYGINFNNSSGSTGGTNNENIVSNNLIYNINGNGLIYAIANTGSGYAWYLHNTISLDNISATATAATRGFYQTTTASGIFFFNNIISITRGGTGTKYCIYLASNLPAGADNNDYYIKAAAGTNAVGYYTAARATLAVWRTATGLDANSLSITPAFVDPATGDYTPGNAGIDNKGTGIGVADDIKDVSRNSTTPDIGAYEFTPSPCSLPLVNGTVDITPGTICQYKQVYLHVNIGAFGSGQTFQWQQAKQLAGPYTNIGAPMLTPDTTIIADTTSWFRVLISCGANTVYTDTAKLVVNPALPNGIYTINKNGTSTYIPGKPGGNFLSFNDAKAAMGCGIGGPVVFNVVTASGPYTEQLILDSIYGTSAINTITFNGNGNTITYNATATAQRAVIKLNGADHLIFDSLVVEAGGGTYGYGVQLINNADSNTFRRCTINTSVASTSNNYAGIVINSVDAGAITTGNTLCDGNAFDRNTITGGYYGITLVGNTATTGFLNNNSFTNNTIQEFYNYGLYITGTNYTAVAGNVFTRAVRTNTATSVYGIYVNTAASNRLSITKNRFSRFFGGISANTATFYGIYHNISAATEDTVSNNLFYDLDGNGPIYALYNAGSNNIWYYHNTISIDNTLSTATGVSVGFYHTTSATGIQFLNNIVTINRGGTGTKHAFYLGSTTSEVLSNYNDFFVNATNAHVGYYTANRTTLADWVAATGKDSSSYSLNPLYTDVSNGNYMPLLAALDNKGTPVGIGTDILNAVRSASTPDIGAYEFAPLPCATPPVAGTAIVTPNSGVCLETPIVLTVTGHSPLGAITFQWQSSFDGVTNWTNISPVQYFPQFNTKTGLSTWYRAAVTCTNNTVYTAPVQVILNKILLAGTYTIDPGLPASATNFTSFQSAVDALLCGITGAVVFNVAAGTYNEQIRIPYIPNTSTINTVTFQSANSVASSVNLTNAGTTSANYTLKLDSATHFIFRNLTVSGTNTSFGRVVELAGSASYDSIVNCIVTAPVVTVASNNIAGIYANQLKGTSNVIKGNTINNGASGIYFAGTGTGAGLTPDHVIDSNTVSGAWQYGIYAASIKRVRLNKNTVTVNGPVNAQAYGIYAIDCDSSYQVTGNNVTVKNATTIVYGLALINCDSSLTLRGKLANNGVTAVNNNSGTLYGIYLSGSPGIGVQNNVVAINTSGTASYGLYHNNFSVANYYNNTVNSTTAATTNNYAMYLLNTASTNVLLRNNIFSAKGGGAALYVNNSSQSLTSDYNMLYTSGTTLVQRANPVGAFATLADWKAASYWDKYSIVYPPAFVSDADLHPDLANPDVWAMHGRGVQIAGNNRDFNDSTRPVTLTQGVPDLGAYEFYPTALPTMLTATPAAPVANQLQTFMYGTDTVMKITWGPTVPTAVEARRYSGVVPAGLSPRPDSMFFYTKVDMPGGGNYDYNMELFYLDPWQGSVPDQYQLGLGKTTVSNAWVVGLSSRVDVLKKKIWQNSVNYIDRFTGLVNPYAPPVLPDKDSSNRGKRFWVGYQRSYDFNPGSNSQEMVLYMSTTDQPANVQVRINGTNWVRNYTIPPFTTKASDYMPKTGLDDARLLDEGLYDRGISIVSDVPITAYAHIFASANSGATMLFPVGVWGYEYYSLNNRQNYSSTGAYTTIMVVADKDNTVVEITPSVPTLAGKPANVPFTVTLNAGEVYQVLGAMIGGSEGYDLTGSIIKSIPNANNECHPIGVFTGSSRTGIGCGNGTGSSGDLFLQQTFPYSAWGKTYLTAPTSNSTGISSLMTNIYRILVKDPATVVKRNNVQLPLSSLINNRYYQYESNTADIITADKPVTMVQYMSSSGSCPNTGGLGDPESNILSPAEQAINKFSGFYRNNLSAIDINYLTLILRDSGMNSLKIDGVPWNLIPAADKYSYAHSQPGYTVAIKKWPTGAGQSSVESDSAYLGLVYGLGSVESYGYNVGTMVKTLQGLGTISNTLNNGNKVDYTCAGTPFRFTAYLPFIPNTLTWKFSRVPGLTPNADVTVTAPVPADSTYINGVQHYIFPLNQDYTFGAPGVYTIEIVYDHPDIESCDHTGRDLIYVQVVPAPKADFTVNFSGCVKDIATFIGEATAQNGIAVNSWKWNFHDGTKATGKQVTYTYNTPGTYNEKLQSITADGCVGDTTKQIVVKPLPIVKVNSIAICTGTDTTLKVENPDAAATYTWYASPNGGAVIGTGPTLTLINVTAGTDYYVQQTSTTGCSSEMTKVSVAVQAGVLQPVVAVDSVSSNLVRFKWNAVPGATGYEVSIDGGNTWTPPSSGSTGLTHTVAGLQPLQTVTIIVKAHGPCSATVSAPVSQQVLPDGVFIPNSFTPNGDGLNDVLKVYGYKIATLKLVVFNQWGEKLFETQDQNRGWDGTYKGKQQPSGVYMYVCHMVLTDGTTLNKKGAINLIR</sequence>
<gene>
    <name evidence="5" type="ORF">A3860_30755</name>
</gene>
<evidence type="ECO:0000259" key="4">
    <source>
        <dbReference type="PROSITE" id="PS50853"/>
    </source>
</evidence>
<dbReference type="PROSITE" id="PS50093">
    <property type="entry name" value="PKD"/>
    <property type="match status" value="1"/>
</dbReference>
<dbReference type="GO" id="GO:0016020">
    <property type="term" value="C:membrane"/>
    <property type="evidence" value="ECO:0007669"/>
    <property type="project" value="InterPro"/>
</dbReference>
<dbReference type="InterPro" id="IPR044023">
    <property type="entry name" value="Ig_7"/>
</dbReference>
<keyword evidence="1" id="KW-0732">Signal</keyword>
<evidence type="ECO:0000313" key="5">
    <source>
        <dbReference type="EMBL" id="OQP61849.1"/>
    </source>
</evidence>
<dbReference type="PROSITE" id="PS50060">
    <property type="entry name" value="MAM_2"/>
    <property type="match status" value="2"/>
</dbReference>
<evidence type="ECO:0008006" key="7">
    <source>
        <dbReference type="Google" id="ProtNLM"/>
    </source>
</evidence>
<dbReference type="OrthoDB" id="599561at2"/>
<dbReference type="STRING" id="1703345.A3860_30755"/>
<feature type="signal peptide" evidence="1">
    <location>
        <begin position="1"/>
        <end position="24"/>
    </location>
</feature>
<proteinExistence type="predicted"/>